<evidence type="ECO:0008006" key="4">
    <source>
        <dbReference type="Google" id="ProtNLM"/>
    </source>
</evidence>
<feature type="region of interest" description="Disordered" evidence="1">
    <location>
        <begin position="1"/>
        <end position="26"/>
    </location>
</feature>
<dbReference type="EMBL" id="BMKS01000017">
    <property type="protein sequence ID" value="GGG48035.1"/>
    <property type="molecule type" value="Genomic_DNA"/>
</dbReference>
<reference evidence="2 3" key="1">
    <citation type="journal article" date="2014" name="Int. J. Syst. Evol. Microbiol.">
        <title>Complete genome sequence of Corynebacterium casei LMG S-19264T (=DSM 44701T), isolated from a smear-ripened cheese.</title>
        <authorList>
            <consortium name="US DOE Joint Genome Institute (JGI-PGF)"/>
            <person name="Walter F."/>
            <person name="Albersmeier A."/>
            <person name="Kalinowski J."/>
            <person name="Ruckert C."/>
        </authorList>
    </citation>
    <scope>NUCLEOTIDE SEQUENCE [LARGE SCALE GENOMIC DNA]</scope>
    <source>
        <strain evidence="2 3">CGMCC 1.16330</strain>
    </source>
</reference>
<feature type="region of interest" description="Disordered" evidence="1">
    <location>
        <begin position="82"/>
        <end position="144"/>
    </location>
</feature>
<sequence>MWMGADRGRHRRASDQHPSGLTDAEWPGLERLILPAKPGGRPRATDMRAAADALFCLRALAQAGPAQRRIVPAWTATACVRQSAAAAHGGGSGPTGAGTASPDAAPRGIAARSPPGGRPSRRAGRRQTGAGGRRRAVGPRRHPR</sequence>
<evidence type="ECO:0000313" key="2">
    <source>
        <dbReference type="EMBL" id="GGG48035.1"/>
    </source>
</evidence>
<proteinExistence type="predicted"/>
<feature type="compositionally biased region" description="Basic residues" evidence="1">
    <location>
        <begin position="132"/>
        <end position="144"/>
    </location>
</feature>
<dbReference type="Proteomes" id="UP000597507">
    <property type="component" value="Unassembled WGS sequence"/>
</dbReference>
<name>A0A8J2ZED5_9PROT</name>
<protein>
    <recommendedName>
        <fullName evidence="4">Transposase</fullName>
    </recommendedName>
</protein>
<accession>A0A8J2ZED5</accession>
<evidence type="ECO:0000256" key="1">
    <source>
        <dbReference type="SAM" id="MobiDB-lite"/>
    </source>
</evidence>
<gene>
    <name evidence="2" type="ORF">GCM10010964_39290</name>
</gene>
<comment type="caution">
    <text evidence="2">The sequence shown here is derived from an EMBL/GenBank/DDBJ whole genome shotgun (WGS) entry which is preliminary data.</text>
</comment>
<dbReference type="AlphaFoldDB" id="A0A8J2ZED5"/>
<evidence type="ECO:0000313" key="3">
    <source>
        <dbReference type="Proteomes" id="UP000597507"/>
    </source>
</evidence>
<organism evidence="2 3">
    <name type="scientific">Caldovatus sediminis</name>
    <dbReference type="NCBI Taxonomy" id="2041189"/>
    <lineage>
        <taxon>Bacteria</taxon>
        <taxon>Pseudomonadati</taxon>
        <taxon>Pseudomonadota</taxon>
        <taxon>Alphaproteobacteria</taxon>
        <taxon>Acetobacterales</taxon>
        <taxon>Roseomonadaceae</taxon>
        <taxon>Caldovatus</taxon>
    </lineage>
</organism>
<keyword evidence="3" id="KW-1185">Reference proteome</keyword>